<dbReference type="FunFam" id="2.40.50.140:FF:000103">
    <property type="entry name" value="protein RRP5 homolog"/>
    <property type="match status" value="1"/>
</dbReference>
<keyword evidence="4" id="KW-1185">Reference proteome</keyword>
<dbReference type="SMART" id="SM00316">
    <property type="entry name" value="S1"/>
    <property type="match status" value="2"/>
</dbReference>
<dbReference type="InterPro" id="IPR003029">
    <property type="entry name" value="S1_domain"/>
</dbReference>
<comment type="caution">
    <text evidence="3">The sequence shown here is derived from an EMBL/GenBank/DDBJ whole genome shotgun (WGS) entry which is preliminary data.</text>
</comment>
<evidence type="ECO:0000313" key="4">
    <source>
        <dbReference type="Proteomes" id="UP000825935"/>
    </source>
</evidence>
<feature type="region of interest" description="Disordered" evidence="1">
    <location>
        <begin position="71"/>
        <end position="91"/>
    </location>
</feature>
<protein>
    <recommendedName>
        <fullName evidence="2">S1 motif domain-containing protein</fullName>
    </recommendedName>
</protein>
<dbReference type="Gene3D" id="2.40.50.140">
    <property type="entry name" value="Nucleic acid-binding proteins"/>
    <property type="match status" value="2"/>
</dbReference>
<dbReference type="PANTHER" id="PTHR47559">
    <property type="entry name" value="OS03G0844900 PROTEIN"/>
    <property type="match status" value="1"/>
</dbReference>
<proteinExistence type="predicted"/>
<dbReference type="AlphaFoldDB" id="A0A8T2TT73"/>
<dbReference type="GO" id="GO:0003676">
    <property type="term" value="F:nucleic acid binding"/>
    <property type="evidence" value="ECO:0007669"/>
    <property type="project" value="InterPro"/>
</dbReference>
<dbReference type="OMA" id="PYHSCKE"/>
<dbReference type="Proteomes" id="UP000825935">
    <property type="component" value="Chromosome 11"/>
</dbReference>
<dbReference type="PROSITE" id="PS50126">
    <property type="entry name" value="S1"/>
    <property type="match status" value="2"/>
</dbReference>
<dbReference type="OrthoDB" id="412781at2759"/>
<evidence type="ECO:0000313" key="3">
    <source>
        <dbReference type="EMBL" id="KAH7426002.1"/>
    </source>
</evidence>
<name>A0A8T2TT73_CERRI</name>
<organism evidence="3 4">
    <name type="scientific">Ceratopteris richardii</name>
    <name type="common">Triangle waterfern</name>
    <dbReference type="NCBI Taxonomy" id="49495"/>
    <lineage>
        <taxon>Eukaryota</taxon>
        <taxon>Viridiplantae</taxon>
        <taxon>Streptophyta</taxon>
        <taxon>Embryophyta</taxon>
        <taxon>Tracheophyta</taxon>
        <taxon>Polypodiopsida</taxon>
        <taxon>Polypodiidae</taxon>
        <taxon>Polypodiales</taxon>
        <taxon>Pteridineae</taxon>
        <taxon>Pteridaceae</taxon>
        <taxon>Parkerioideae</taxon>
        <taxon>Ceratopteris</taxon>
    </lineage>
</organism>
<dbReference type="Pfam" id="PF00575">
    <property type="entry name" value="S1"/>
    <property type="match status" value="2"/>
</dbReference>
<sequence>MMWASQQTCSFCAPSILKDAFHGSPPLNVNYKHGCFSISLADSSLLGKPNRKFELVKVPCSRATARELTTETENVESSVSPTPVYAKEAGNTSRRAEEWEKALRLQQSGESYEVKVEAYNNGGLLVRFGSISAFLPFSQIGNSRILRDGKSMIDVGKGLIGETLSVVVIEVNKDEKRLVVSEKKATWLQCMQKLREGDVFQGKVNTVTDFGAFVDLLFPDGSYPVTGLVHVSELSWDRVYNPRDLVQEGQDVQVKILSVDLDRMRLALSIKQLKRDPLFETLDTLMTNESDDETVNEDDILTEPLPGLAEICQELLKEEGIEEISPGRIAMERRVVSQDLELWLSSAPVQDGNFTLLARAGRQVQEVLVKTTLEREDIKAAVQRVTGRVP</sequence>
<feature type="domain" description="S1 motif" evidence="2">
    <location>
        <begin position="197"/>
        <end position="271"/>
    </location>
</feature>
<dbReference type="InterPro" id="IPR012340">
    <property type="entry name" value="NA-bd_OB-fold"/>
</dbReference>
<evidence type="ECO:0000259" key="2">
    <source>
        <dbReference type="PROSITE" id="PS50126"/>
    </source>
</evidence>
<dbReference type="CDD" id="cd04465">
    <property type="entry name" value="S1_RPS1_repeat_ec2_hs2"/>
    <property type="match status" value="1"/>
</dbReference>
<feature type="domain" description="S1 motif" evidence="2">
    <location>
        <begin position="109"/>
        <end position="183"/>
    </location>
</feature>
<dbReference type="InterPro" id="IPR018664">
    <property type="entry name" value="DUF2103_metal-binding"/>
</dbReference>
<dbReference type="EMBL" id="CM035416">
    <property type="protein sequence ID" value="KAH7426002.1"/>
    <property type="molecule type" value="Genomic_DNA"/>
</dbReference>
<evidence type="ECO:0000256" key="1">
    <source>
        <dbReference type="SAM" id="MobiDB-lite"/>
    </source>
</evidence>
<accession>A0A8T2TT73</accession>
<dbReference type="Pfam" id="PF09876">
    <property type="entry name" value="DUF2103"/>
    <property type="match status" value="1"/>
</dbReference>
<dbReference type="CDD" id="cd05688">
    <property type="entry name" value="S1_RPS1_repeat_ec3"/>
    <property type="match status" value="1"/>
</dbReference>
<dbReference type="InterPro" id="IPR052757">
    <property type="entry name" value="Ribosomal_protein_S1"/>
</dbReference>
<reference evidence="3" key="1">
    <citation type="submission" date="2021-08" db="EMBL/GenBank/DDBJ databases">
        <title>WGS assembly of Ceratopteris richardii.</title>
        <authorList>
            <person name="Marchant D.B."/>
            <person name="Chen G."/>
            <person name="Jenkins J."/>
            <person name="Shu S."/>
            <person name="Leebens-Mack J."/>
            <person name="Grimwood J."/>
            <person name="Schmutz J."/>
            <person name="Soltis P."/>
            <person name="Soltis D."/>
            <person name="Chen Z.-H."/>
        </authorList>
    </citation>
    <scope>NUCLEOTIDE SEQUENCE</scope>
    <source>
        <strain evidence="3">Whitten #5841</strain>
        <tissue evidence="3">Leaf</tissue>
    </source>
</reference>
<gene>
    <name evidence="3" type="ORF">KP509_11G080900</name>
</gene>
<dbReference type="PANTHER" id="PTHR47559:SF1">
    <property type="entry name" value="OS03G0844900 PROTEIN"/>
    <property type="match status" value="1"/>
</dbReference>
<dbReference type="SUPFAM" id="SSF50249">
    <property type="entry name" value="Nucleic acid-binding proteins"/>
    <property type="match status" value="2"/>
</dbReference>